<dbReference type="AlphaFoldDB" id="A0A2K1KME9"/>
<dbReference type="EnsemblPlants" id="Pp3c4_6590V3.5">
    <property type="protein sequence ID" value="Pp3c4_6590V3.5"/>
    <property type="gene ID" value="Pp3c4_6590"/>
</dbReference>
<dbReference type="PANTHER" id="PTHR43619">
    <property type="entry name" value="S-ADENOSYL-L-METHIONINE-DEPENDENT METHYLTRANSFERASE YKTD-RELATED"/>
    <property type="match status" value="1"/>
</dbReference>
<dbReference type="PANTHER" id="PTHR43619:SF8">
    <property type="entry name" value="LEUCINE CARBOXYL METHYLTRANSFERASE"/>
    <property type="match status" value="1"/>
</dbReference>
<keyword evidence="2" id="KW-0489">Methyltransferase</keyword>
<sequence>MPILLLACSPSSAWSPRLCPRRCNLKLHELLVSMNVSKEQQQSVTVVDLSCDEDDTAHVPGMLGVNLETSQCQLKAIRRLHKSLDPERDYLERSACQTAAGRALWNHVIHDPLAEVFAGDVFLRGLQEKVRRDQDKNARETAGVMMAVRTLWFDTRLAEALSQFDSSSSEYQVVLLGAGMDARAYRLRSLKDCSVFEVDSAKALHFKESILQAMLEAGEPLPMLEAKSLHRVASDIATEDWFGRLKAAGFKVQLPTVWILEGFLYYLQEARAKETLKCISQNCENETVVLADFMNESSIHLAHELKTHFYFHSDWPEELLPKLGYSRVKVSQIGDPDANFGLINDELNLFHQMRRVSRHVKADVNGKPYRRLLLVESWAP</sequence>
<dbReference type="EnsemblPlants" id="Pp3c4_6590V3.2">
    <property type="protein sequence ID" value="Pp3c4_6590V3.2"/>
    <property type="gene ID" value="Pp3c4_6590"/>
</dbReference>
<dbReference type="Gramene" id="Pp3c4_6590V3.3">
    <property type="protein sequence ID" value="Pp3c4_6590V3.3"/>
    <property type="gene ID" value="Pp3c4_6590"/>
</dbReference>
<gene>
    <name evidence="5" type="primary">LOC112281352</name>
    <name evidence="4" type="ORF">PHYPA_005851</name>
</gene>
<comment type="similarity">
    <text evidence="1">Belongs to the UPF0677 family.</text>
</comment>
<dbReference type="Proteomes" id="UP000006727">
    <property type="component" value="Chromosome 4"/>
</dbReference>
<evidence type="ECO:0000313" key="4">
    <source>
        <dbReference type="EMBL" id="PNR54958.1"/>
    </source>
</evidence>
<organism evidence="4">
    <name type="scientific">Physcomitrium patens</name>
    <name type="common">Spreading-leaved earth moss</name>
    <name type="synonym">Physcomitrella patens</name>
    <dbReference type="NCBI Taxonomy" id="3218"/>
    <lineage>
        <taxon>Eukaryota</taxon>
        <taxon>Viridiplantae</taxon>
        <taxon>Streptophyta</taxon>
        <taxon>Embryophyta</taxon>
        <taxon>Bryophyta</taxon>
        <taxon>Bryophytina</taxon>
        <taxon>Bryopsida</taxon>
        <taxon>Funariidae</taxon>
        <taxon>Funariales</taxon>
        <taxon>Funariaceae</taxon>
        <taxon>Physcomitrium</taxon>
    </lineage>
</organism>
<reference evidence="4 6" key="2">
    <citation type="journal article" date="2018" name="Plant J.">
        <title>The Physcomitrella patens chromosome-scale assembly reveals moss genome structure and evolution.</title>
        <authorList>
            <person name="Lang D."/>
            <person name="Ullrich K.K."/>
            <person name="Murat F."/>
            <person name="Fuchs J."/>
            <person name="Jenkins J."/>
            <person name="Haas F.B."/>
            <person name="Piednoel M."/>
            <person name="Gundlach H."/>
            <person name="Van Bel M."/>
            <person name="Meyberg R."/>
            <person name="Vives C."/>
            <person name="Morata J."/>
            <person name="Symeonidi A."/>
            <person name="Hiss M."/>
            <person name="Muchero W."/>
            <person name="Kamisugi Y."/>
            <person name="Saleh O."/>
            <person name="Blanc G."/>
            <person name="Decker E.L."/>
            <person name="van Gessel N."/>
            <person name="Grimwood J."/>
            <person name="Hayes R.D."/>
            <person name="Graham S.W."/>
            <person name="Gunter L.E."/>
            <person name="McDaniel S.F."/>
            <person name="Hoernstein S.N.W."/>
            <person name="Larsson A."/>
            <person name="Li F.W."/>
            <person name="Perroud P.F."/>
            <person name="Phillips J."/>
            <person name="Ranjan P."/>
            <person name="Rokshar D.S."/>
            <person name="Rothfels C.J."/>
            <person name="Schneider L."/>
            <person name="Shu S."/>
            <person name="Stevenson D.W."/>
            <person name="Thummler F."/>
            <person name="Tillich M."/>
            <person name="Villarreal Aguilar J.C."/>
            <person name="Widiez T."/>
            <person name="Wong G.K."/>
            <person name="Wymore A."/>
            <person name="Zhang Y."/>
            <person name="Zimmer A.D."/>
            <person name="Quatrano R.S."/>
            <person name="Mayer K.F.X."/>
            <person name="Goodstein D."/>
            <person name="Casacuberta J.M."/>
            <person name="Vandepoele K."/>
            <person name="Reski R."/>
            <person name="Cuming A.C."/>
            <person name="Tuskan G.A."/>
            <person name="Maumus F."/>
            <person name="Salse J."/>
            <person name="Schmutz J."/>
            <person name="Rensing S.A."/>
        </authorList>
    </citation>
    <scope>NUCLEOTIDE SEQUENCE [LARGE SCALE GENOMIC DNA]</scope>
    <source>
        <strain evidence="5 6">cv. Gransden 2004</strain>
    </source>
</reference>
<dbReference type="EnsemblPlants" id="Pp3c4_6590V3.4">
    <property type="protein sequence ID" value="Pp3c4_6590V3.4"/>
    <property type="gene ID" value="Pp3c4_6590"/>
</dbReference>
<proteinExistence type="inferred from homology"/>
<evidence type="ECO:0000256" key="2">
    <source>
        <dbReference type="ARBA" id="ARBA00022603"/>
    </source>
</evidence>
<evidence type="ECO:0000256" key="1">
    <source>
        <dbReference type="ARBA" id="ARBA00008138"/>
    </source>
</evidence>
<dbReference type="EnsemblPlants" id="Pp3c4_6590V3.3">
    <property type="protein sequence ID" value="Pp3c4_6590V3.3"/>
    <property type="gene ID" value="Pp3c4_6590"/>
</dbReference>
<dbReference type="Gramene" id="Pp3c4_6590V3.5">
    <property type="protein sequence ID" value="Pp3c4_6590V3.5"/>
    <property type="gene ID" value="Pp3c4_6590"/>
</dbReference>
<dbReference type="EMBL" id="ABEU02000004">
    <property type="protein sequence ID" value="PNR54958.1"/>
    <property type="molecule type" value="Genomic_DNA"/>
</dbReference>
<keyword evidence="6" id="KW-1185">Reference proteome</keyword>
<reference evidence="5" key="3">
    <citation type="submission" date="2020-12" db="UniProtKB">
        <authorList>
            <consortium name="EnsemblPlants"/>
        </authorList>
    </citation>
    <scope>IDENTIFICATION</scope>
</reference>
<dbReference type="Gramene" id="Pp3c4_6590V3.2">
    <property type="protein sequence ID" value="Pp3c4_6590V3.2"/>
    <property type="gene ID" value="Pp3c4_6590"/>
</dbReference>
<dbReference type="RefSeq" id="XP_024373526.1">
    <property type="nucleotide sequence ID" value="XM_024517758.2"/>
</dbReference>
<evidence type="ECO:0008006" key="7">
    <source>
        <dbReference type="Google" id="ProtNLM"/>
    </source>
</evidence>
<dbReference type="GeneID" id="112281352"/>
<accession>A0A2K1KME9</accession>
<dbReference type="GO" id="GO:0008168">
    <property type="term" value="F:methyltransferase activity"/>
    <property type="evidence" value="ECO:0007669"/>
    <property type="project" value="UniProtKB-KW"/>
</dbReference>
<protein>
    <recommendedName>
        <fullName evidence="7">S-adenosyl-L-methionine-dependent methyltransferase</fullName>
    </recommendedName>
</protein>
<dbReference type="GO" id="GO:0032259">
    <property type="term" value="P:methylation"/>
    <property type="evidence" value="ECO:0007669"/>
    <property type="project" value="UniProtKB-KW"/>
</dbReference>
<dbReference type="Pfam" id="PF04072">
    <property type="entry name" value="LCM"/>
    <property type="match status" value="1"/>
</dbReference>
<evidence type="ECO:0000256" key="3">
    <source>
        <dbReference type="ARBA" id="ARBA00022679"/>
    </source>
</evidence>
<dbReference type="InterPro" id="IPR007213">
    <property type="entry name" value="Ppm1/Ppm2/Tcmp"/>
</dbReference>
<reference evidence="4 6" key="1">
    <citation type="journal article" date="2008" name="Science">
        <title>The Physcomitrella genome reveals evolutionary insights into the conquest of land by plants.</title>
        <authorList>
            <person name="Rensing S."/>
            <person name="Lang D."/>
            <person name="Zimmer A."/>
            <person name="Terry A."/>
            <person name="Salamov A."/>
            <person name="Shapiro H."/>
            <person name="Nishiyama T."/>
            <person name="Perroud P.-F."/>
            <person name="Lindquist E."/>
            <person name="Kamisugi Y."/>
            <person name="Tanahashi T."/>
            <person name="Sakakibara K."/>
            <person name="Fujita T."/>
            <person name="Oishi K."/>
            <person name="Shin-I T."/>
            <person name="Kuroki Y."/>
            <person name="Toyoda A."/>
            <person name="Suzuki Y."/>
            <person name="Hashimoto A."/>
            <person name="Yamaguchi K."/>
            <person name="Sugano A."/>
            <person name="Kohara Y."/>
            <person name="Fujiyama A."/>
            <person name="Anterola A."/>
            <person name="Aoki S."/>
            <person name="Ashton N."/>
            <person name="Barbazuk W.B."/>
            <person name="Barker E."/>
            <person name="Bennetzen J."/>
            <person name="Bezanilla M."/>
            <person name="Blankenship R."/>
            <person name="Cho S.H."/>
            <person name="Dutcher S."/>
            <person name="Estelle M."/>
            <person name="Fawcett J.A."/>
            <person name="Gundlach H."/>
            <person name="Hanada K."/>
            <person name="Heyl A."/>
            <person name="Hicks K.A."/>
            <person name="Hugh J."/>
            <person name="Lohr M."/>
            <person name="Mayer K."/>
            <person name="Melkozernov A."/>
            <person name="Murata T."/>
            <person name="Nelson D."/>
            <person name="Pils B."/>
            <person name="Prigge M."/>
            <person name="Reiss B."/>
            <person name="Renner T."/>
            <person name="Rombauts S."/>
            <person name="Rushton P."/>
            <person name="Sanderfoot A."/>
            <person name="Schween G."/>
            <person name="Shiu S.-H."/>
            <person name="Stueber K."/>
            <person name="Theodoulou F.L."/>
            <person name="Tu H."/>
            <person name="Van de Peer Y."/>
            <person name="Verrier P.J."/>
            <person name="Waters E."/>
            <person name="Wood A."/>
            <person name="Yang L."/>
            <person name="Cove D."/>
            <person name="Cuming A."/>
            <person name="Hasebe M."/>
            <person name="Lucas S."/>
            <person name="Mishler D.B."/>
            <person name="Reski R."/>
            <person name="Grigoriev I."/>
            <person name="Quatrano R.S."/>
            <person name="Boore J.L."/>
        </authorList>
    </citation>
    <scope>NUCLEOTIDE SEQUENCE [LARGE SCALE GENOMIC DNA]</scope>
    <source>
        <strain evidence="5 6">cv. Gransden 2004</strain>
    </source>
</reference>
<dbReference type="InterPro" id="IPR029063">
    <property type="entry name" value="SAM-dependent_MTases_sf"/>
</dbReference>
<dbReference type="Gramene" id="Pp3c4_6590V3.1">
    <property type="protein sequence ID" value="Pp3c4_6590V3.1"/>
    <property type="gene ID" value="Pp3c4_6590"/>
</dbReference>
<dbReference type="Gene3D" id="3.40.50.150">
    <property type="entry name" value="Vaccinia Virus protein VP39"/>
    <property type="match status" value="1"/>
</dbReference>
<dbReference type="OrthoDB" id="203237at2759"/>
<evidence type="ECO:0000313" key="6">
    <source>
        <dbReference type="Proteomes" id="UP000006727"/>
    </source>
</evidence>
<evidence type="ECO:0000313" key="5">
    <source>
        <dbReference type="EnsemblPlants" id="Pp3c4_6590V3.1"/>
    </source>
</evidence>
<dbReference type="NCBIfam" id="TIGR00027">
    <property type="entry name" value="mthyl_TIGR00027"/>
    <property type="match status" value="1"/>
</dbReference>
<dbReference type="STRING" id="3218.A0A2K1KME9"/>
<dbReference type="PaxDb" id="3218-PP1S143_10V6.1"/>
<dbReference type="Gramene" id="Pp3c4_6590V3.4">
    <property type="protein sequence ID" value="Pp3c4_6590V3.4"/>
    <property type="gene ID" value="Pp3c4_6590"/>
</dbReference>
<dbReference type="EnsemblPlants" id="Pp3c4_6590V3.1">
    <property type="protein sequence ID" value="Pp3c4_6590V3.1"/>
    <property type="gene ID" value="Pp3c4_6590"/>
</dbReference>
<keyword evidence="3" id="KW-0808">Transferase</keyword>
<name>A0A2K1KME9_PHYPA</name>
<dbReference type="InterPro" id="IPR011610">
    <property type="entry name" value="SAM_mthyl_Trfase_ML2640-like"/>
</dbReference>
<dbReference type="SUPFAM" id="SSF53335">
    <property type="entry name" value="S-adenosyl-L-methionine-dependent methyltransferases"/>
    <property type="match status" value="1"/>
</dbReference>